<comment type="caution">
    <text evidence="1">The sequence shown here is derived from an EMBL/GenBank/DDBJ whole genome shotgun (WGS) entry which is preliminary data.</text>
</comment>
<dbReference type="Proteomes" id="UP000789366">
    <property type="component" value="Unassembled WGS sequence"/>
</dbReference>
<evidence type="ECO:0000313" key="1">
    <source>
        <dbReference type="EMBL" id="CAG8719200.1"/>
    </source>
</evidence>
<keyword evidence="2" id="KW-1185">Reference proteome</keyword>
<protein>
    <submittedName>
        <fullName evidence="1">363_t:CDS:1</fullName>
    </submittedName>
</protein>
<sequence length="52" mass="6232">MLDFLKQHKFILDKDNNIIEENSKEYLIELLYSEAKLANIKFKNGYPFDLHS</sequence>
<name>A0ACA9PRJ4_9GLOM</name>
<gene>
    <name evidence="1" type="ORF">SPELUC_LOCUS12314</name>
</gene>
<organism evidence="1 2">
    <name type="scientific">Cetraspora pellucida</name>
    <dbReference type="NCBI Taxonomy" id="1433469"/>
    <lineage>
        <taxon>Eukaryota</taxon>
        <taxon>Fungi</taxon>
        <taxon>Fungi incertae sedis</taxon>
        <taxon>Mucoromycota</taxon>
        <taxon>Glomeromycotina</taxon>
        <taxon>Glomeromycetes</taxon>
        <taxon>Diversisporales</taxon>
        <taxon>Gigasporaceae</taxon>
        <taxon>Cetraspora</taxon>
    </lineage>
</organism>
<reference evidence="1" key="1">
    <citation type="submission" date="2021-06" db="EMBL/GenBank/DDBJ databases">
        <authorList>
            <person name="Kallberg Y."/>
            <person name="Tangrot J."/>
            <person name="Rosling A."/>
        </authorList>
    </citation>
    <scope>NUCLEOTIDE SEQUENCE</scope>
    <source>
        <strain evidence="1">28 12/20/2015</strain>
    </source>
</reference>
<feature type="non-terminal residue" evidence="1">
    <location>
        <position position="52"/>
    </location>
</feature>
<evidence type="ECO:0000313" key="2">
    <source>
        <dbReference type="Proteomes" id="UP000789366"/>
    </source>
</evidence>
<dbReference type="EMBL" id="CAJVPW010028759">
    <property type="protein sequence ID" value="CAG8719200.1"/>
    <property type="molecule type" value="Genomic_DNA"/>
</dbReference>
<accession>A0ACA9PRJ4</accession>
<proteinExistence type="predicted"/>